<keyword evidence="3" id="KW-0694">RNA-binding</keyword>
<keyword evidence="7" id="KW-1185">Reference proteome</keyword>
<dbReference type="EMBL" id="MCGT01000043">
    <property type="protein sequence ID" value="ORX45323.1"/>
    <property type="molecule type" value="Genomic_DNA"/>
</dbReference>
<dbReference type="InterPro" id="IPR007783">
    <property type="entry name" value="eIF3d"/>
</dbReference>
<dbReference type="GO" id="GO:0005852">
    <property type="term" value="C:eukaryotic translation initiation factor 3 complex"/>
    <property type="evidence" value="ECO:0007669"/>
    <property type="project" value="InterPro"/>
</dbReference>
<accession>A0A1X2G587</accession>
<organism evidence="6 7">
    <name type="scientific">Hesseltinella vesiculosa</name>
    <dbReference type="NCBI Taxonomy" id="101127"/>
    <lineage>
        <taxon>Eukaryota</taxon>
        <taxon>Fungi</taxon>
        <taxon>Fungi incertae sedis</taxon>
        <taxon>Mucoromycota</taxon>
        <taxon>Mucoromycotina</taxon>
        <taxon>Mucoromycetes</taxon>
        <taxon>Mucorales</taxon>
        <taxon>Cunninghamellaceae</taxon>
        <taxon>Hesseltinella</taxon>
    </lineage>
</organism>
<dbReference type="GO" id="GO:0003743">
    <property type="term" value="F:translation initiation factor activity"/>
    <property type="evidence" value="ECO:0007669"/>
    <property type="project" value="UniProtKB-KW"/>
</dbReference>
<evidence type="ECO:0000256" key="1">
    <source>
        <dbReference type="ARBA" id="ARBA00022490"/>
    </source>
</evidence>
<keyword evidence="2" id="KW-0396">Initiation factor</keyword>
<reference evidence="6 7" key="1">
    <citation type="submission" date="2016-07" db="EMBL/GenBank/DDBJ databases">
        <title>Pervasive Adenine N6-methylation of Active Genes in Fungi.</title>
        <authorList>
            <consortium name="DOE Joint Genome Institute"/>
            <person name="Mondo S.J."/>
            <person name="Dannebaum R.O."/>
            <person name="Kuo R.C."/>
            <person name="Labutti K."/>
            <person name="Haridas S."/>
            <person name="Kuo A."/>
            <person name="Salamov A."/>
            <person name="Ahrendt S.R."/>
            <person name="Lipzen A."/>
            <person name="Sullivan W."/>
            <person name="Andreopoulos W.B."/>
            <person name="Clum A."/>
            <person name="Lindquist E."/>
            <person name="Daum C."/>
            <person name="Ramamoorthy G.K."/>
            <person name="Gryganskyi A."/>
            <person name="Culley D."/>
            <person name="Magnuson J.K."/>
            <person name="James T.Y."/>
            <person name="O'Malley M.A."/>
            <person name="Stajich J.E."/>
            <person name="Spatafora J.W."/>
            <person name="Visel A."/>
            <person name="Grigoriev I.V."/>
        </authorList>
    </citation>
    <scope>NUCLEOTIDE SEQUENCE [LARGE SCALE GENOMIC DNA]</scope>
    <source>
        <strain evidence="6 7">NRRL 3301</strain>
    </source>
</reference>
<dbReference type="GO" id="GO:0003723">
    <property type="term" value="F:RNA binding"/>
    <property type="evidence" value="ECO:0007669"/>
    <property type="project" value="UniProtKB-KW"/>
</dbReference>
<comment type="caution">
    <text evidence="6">The sequence shown here is derived from an EMBL/GenBank/DDBJ whole genome shotgun (WGS) entry which is preliminary data.</text>
</comment>
<evidence type="ECO:0000313" key="6">
    <source>
        <dbReference type="EMBL" id="ORX45323.1"/>
    </source>
</evidence>
<evidence type="ECO:0000313" key="7">
    <source>
        <dbReference type="Proteomes" id="UP000242146"/>
    </source>
</evidence>
<proteinExistence type="predicted"/>
<evidence type="ECO:0000256" key="5">
    <source>
        <dbReference type="SAM" id="MobiDB-lite"/>
    </source>
</evidence>
<evidence type="ECO:0000256" key="2">
    <source>
        <dbReference type="ARBA" id="ARBA00022540"/>
    </source>
</evidence>
<protein>
    <submittedName>
        <fullName evidence="6">Uncharacterized protein</fullName>
    </submittedName>
</protein>
<gene>
    <name evidence="6" type="ORF">DM01DRAFT_1340133</name>
</gene>
<dbReference type="Pfam" id="PF05091">
    <property type="entry name" value="eIF-3_zeta"/>
    <property type="match status" value="1"/>
</dbReference>
<dbReference type="AlphaFoldDB" id="A0A1X2G587"/>
<keyword evidence="4" id="KW-0648">Protein biosynthesis</keyword>
<sequence length="69" mass="7407">MSWEMSLDSQRGAVVDNNAAKLARWALQALLAGATQLNWVTLPVPIPRTTAATSSSVPKPTNPKTLPHK</sequence>
<evidence type="ECO:0000256" key="3">
    <source>
        <dbReference type="ARBA" id="ARBA00022884"/>
    </source>
</evidence>
<name>A0A1X2G587_9FUNG</name>
<evidence type="ECO:0000256" key="4">
    <source>
        <dbReference type="ARBA" id="ARBA00022917"/>
    </source>
</evidence>
<feature type="region of interest" description="Disordered" evidence="5">
    <location>
        <begin position="48"/>
        <end position="69"/>
    </location>
</feature>
<keyword evidence="1" id="KW-0963">Cytoplasm</keyword>
<feature type="compositionally biased region" description="Polar residues" evidence="5">
    <location>
        <begin position="50"/>
        <end position="69"/>
    </location>
</feature>
<dbReference type="Proteomes" id="UP000242146">
    <property type="component" value="Unassembled WGS sequence"/>
</dbReference>